<evidence type="ECO:0000256" key="1">
    <source>
        <dbReference type="ARBA" id="ARBA00004127"/>
    </source>
</evidence>
<dbReference type="EMBL" id="UXSR01005367">
    <property type="protein sequence ID" value="VDD81448.1"/>
    <property type="molecule type" value="Genomic_DNA"/>
</dbReference>
<dbReference type="PANTHER" id="PTHR22883">
    <property type="entry name" value="ZINC FINGER DHHC DOMAIN CONTAINING PROTEIN"/>
    <property type="match status" value="1"/>
</dbReference>
<gene>
    <name evidence="12" type="ORF">MCOS_LOCUS7451</name>
</gene>
<evidence type="ECO:0000256" key="5">
    <source>
        <dbReference type="ARBA" id="ARBA00023136"/>
    </source>
</evidence>
<dbReference type="EC" id="2.3.1.225" evidence="10"/>
<feature type="transmembrane region" description="Helical" evidence="10">
    <location>
        <begin position="57"/>
        <end position="76"/>
    </location>
</feature>
<keyword evidence="8 10" id="KW-0012">Acyltransferase</keyword>
<dbReference type="InterPro" id="IPR039859">
    <property type="entry name" value="PFA4/ZDH16/20/ERF2-like"/>
</dbReference>
<evidence type="ECO:0000313" key="12">
    <source>
        <dbReference type="EMBL" id="VDD81448.1"/>
    </source>
</evidence>
<protein>
    <recommendedName>
        <fullName evidence="10">Palmitoyltransferase</fullName>
        <ecNumber evidence="10">2.3.1.225</ecNumber>
    </recommendedName>
</protein>
<keyword evidence="3 10" id="KW-0812">Transmembrane</keyword>
<evidence type="ECO:0000259" key="11">
    <source>
        <dbReference type="Pfam" id="PF01529"/>
    </source>
</evidence>
<feature type="transmembrane region" description="Helical" evidence="10">
    <location>
        <begin position="205"/>
        <end position="230"/>
    </location>
</feature>
<dbReference type="GO" id="GO:0006612">
    <property type="term" value="P:protein targeting to membrane"/>
    <property type="evidence" value="ECO:0007669"/>
    <property type="project" value="TreeGrafter"/>
</dbReference>
<keyword evidence="4 10" id="KW-1133">Transmembrane helix</keyword>
<dbReference type="GO" id="GO:0019706">
    <property type="term" value="F:protein-cysteine S-palmitoyltransferase activity"/>
    <property type="evidence" value="ECO:0007669"/>
    <property type="project" value="UniProtKB-EC"/>
</dbReference>
<evidence type="ECO:0000256" key="2">
    <source>
        <dbReference type="ARBA" id="ARBA00022679"/>
    </source>
</evidence>
<comment type="subcellular location">
    <subcellularLocation>
        <location evidence="1">Endomembrane system</location>
        <topology evidence="1">Multi-pass membrane protein</topology>
    </subcellularLocation>
</comment>
<comment type="domain">
    <text evidence="10">The DHHC domain is required for palmitoyltransferase activity.</text>
</comment>
<comment type="catalytic activity">
    <reaction evidence="9 10">
        <text>L-cysteinyl-[protein] + hexadecanoyl-CoA = S-hexadecanoyl-L-cysteinyl-[protein] + CoA</text>
        <dbReference type="Rhea" id="RHEA:36683"/>
        <dbReference type="Rhea" id="RHEA-COMP:10131"/>
        <dbReference type="Rhea" id="RHEA-COMP:11032"/>
        <dbReference type="ChEBI" id="CHEBI:29950"/>
        <dbReference type="ChEBI" id="CHEBI:57287"/>
        <dbReference type="ChEBI" id="CHEBI:57379"/>
        <dbReference type="ChEBI" id="CHEBI:74151"/>
        <dbReference type="EC" id="2.3.1.225"/>
    </reaction>
</comment>
<dbReference type="AlphaFoldDB" id="A0A0R3UJ01"/>
<dbReference type="Proteomes" id="UP000267029">
    <property type="component" value="Unassembled WGS sequence"/>
</dbReference>
<dbReference type="GO" id="GO:0005794">
    <property type="term" value="C:Golgi apparatus"/>
    <property type="evidence" value="ECO:0007669"/>
    <property type="project" value="TreeGrafter"/>
</dbReference>
<comment type="similarity">
    <text evidence="10">Belongs to the DHHC palmitoyltransferase family.</text>
</comment>
<dbReference type="Pfam" id="PF01529">
    <property type="entry name" value="DHHC"/>
    <property type="match status" value="1"/>
</dbReference>
<evidence type="ECO:0000313" key="13">
    <source>
        <dbReference type="Proteomes" id="UP000267029"/>
    </source>
</evidence>
<dbReference type="OrthoDB" id="4096362at2759"/>
<sequence>MHGEQNISVASSLSTLSVTSRSPSAAVAVNLKRYFLLHPGRNRFGCKGHCVMSRQLGLFYFTLFLLFGLSGLFFAFDARYLTVTLSPAVPVVGGALFIFVTSVLFRTTFSDPGILPRATCTELKWFDDEVLSSGDSSVRQTIRTATQSREIKIHDFPFTQVYCHTCHIFRPPRASHCSICDNCIDRFDHHCPWIGNCVGARNYRYFVIFLVSVSLLCLYVLSFAVVNVVICASTVLPPFYQILVTFFLSISISGLALFHIYLSCRNISTHEDIRGLTKTLRQQGVKNPFSKGNGFVNLAYILCGPAPPRFVSLWPFMNAFTTNWGYGSWTMATR</sequence>
<proteinExistence type="inferred from homology"/>
<dbReference type="STRING" id="53468.A0A0R3UJ01"/>
<feature type="transmembrane region" description="Helical" evidence="10">
    <location>
        <begin position="242"/>
        <end position="262"/>
    </location>
</feature>
<evidence type="ECO:0000256" key="3">
    <source>
        <dbReference type="ARBA" id="ARBA00022692"/>
    </source>
</evidence>
<name>A0A0R3UJ01_MESCO</name>
<feature type="domain" description="Palmitoyltransferase DHHC" evidence="11">
    <location>
        <begin position="160"/>
        <end position="273"/>
    </location>
</feature>
<evidence type="ECO:0000256" key="4">
    <source>
        <dbReference type="ARBA" id="ARBA00022989"/>
    </source>
</evidence>
<dbReference type="PROSITE" id="PS50216">
    <property type="entry name" value="DHHC"/>
    <property type="match status" value="1"/>
</dbReference>
<accession>A0A0R3UJ01</accession>
<feature type="transmembrane region" description="Helical" evidence="10">
    <location>
        <begin position="88"/>
        <end position="109"/>
    </location>
</feature>
<keyword evidence="2 10" id="KW-0808">Transferase</keyword>
<dbReference type="PANTHER" id="PTHR22883:SF43">
    <property type="entry name" value="PALMITOYLTRANSFERASE APP"/>
    <property type="match status" value="1"/>
</dbReference>
<keyword evidence="6" id="KW-0564">Palmitate</keyword>
<reference evidence="12 13" key="1">
    <citation type="submission" date="2018-10" db="EMBL/GenBank/DDBJ databases">
        <authorList>
            <consortium name="Pathogen Informatics"/>
        </authorList>
    </citation>
    <scope>NUCLEOTIDE SEQUENCE [LARGE SCALE GENOMIC DNA]</scope>
</reference>
<evidence type="ECO:0000256" key="10">
    <source>
        <dbReference type="RuleBase" id="RU079119"/>
    </source>
</evidence>
<keyword evidence="13" id="KW-1185">Reference proteome</keyword>
<keyword evidence="7" id="KW-0449">Lipoprotein</keyword>
<evidence type="ECO:0000256" key="8">
    <source>
        <dbReference type="ARBA" id="ARBA00023315"/>
    </source>
</evidence>
<evidence type="ECO:0000256" key="9">
    <source>
        <dbReference type="ARBA" id="ARBA00048048"/>
    </source>
</evidence>
<keyword evidence="5 10" id="KW-0472">Membrane</keyword>
<evidence type="ECO:0000256" key="6">
    <source>
        <dbReference type="ARBA" id="ARBA00023139"/>
    </source>
</evidence>
<dbReference type="GO" id="GO:0005783">
    <property type="term" value="C:endoplasmic reticulum"/>
    <property type="evidence" value="ECO:0007669"/>
    <property type="project" value="TreeGrafter"/>
</dbReference>
<dbReference type="InterPro" id="IPR001594">
    <property type="entry name" value="Palmitoyltrfase_DHHC"/>
</dbReference>
<evidence type="ECO:0000256" key="7">
    <source>
        <dbReference type="ARBA" id="ARBA00023288"/>
    </source>
</evidence>
<organism evidence="12 13">
    <name type="scientific">Mesocestoides corti</name>
    <name type="common">Flatworm</name>
    <dbReference type="NCBI Taxonomy" id="53468"/>
    <lineage>
        <taxon>Eukaryota</taxon>
        <taxon>Metazoa</taxon>
        <taxon>Spiralia</taxon>
        <taxon>Lophotrochozoa</taxon>
        <taxon>Platyhelminthes</taxon>
        <taxon>Cestoda</taxon>
        <taxon>Eucestoda</taxon>
        <taxon>Cyclophyllidea</taxon>
        <taxon>Mesocestoididae</taxon>
        <taxon>Mesocestoides</taxon>
    </lineage>
</organism>